<dbReference type="InterPro" id="IPR003597">
    <property type="entry name" value="Ig_C1-set"/>
</dbReference>
<protein>
    <submittedName>
        <fullName evidence="3">H-2 class II histocompatibility antigen, E-D alpha chain</fullName>
    </submittedName>
</protein>
<keyword evidence="1" id="KW-1133">Transmembrane helix</keyword>
<dbReference type="OrthoDB" id="8936120at2759"/>
<dbReference type="PROSITE" id="PS50835">
    <property type="entry name" value="IG_LIKE"/>
    <property type="match status" value="1"/>
</dbReference>
<name>A0A3N0XJN3_ANAGA</name>
<dbReference type="EMBL" id="RJVU01071502">
    <property type="protein sequence ID" value="ROI46695.1"/>
    <property type="molecule type" value="Genomic_DNA"/>
</dbReference>
<dbReference type="PANTHER" id="PTHR19944:SF99">
    <property type="entry name" value="HLA CLASS II HISTOCOMPATIBILITY ANTIGEN, DRB1 BETA CHAIN"/>
    <property type="match status" value="1"/>
</dbReference>
<proteinExistence type="predicted"/>
<reference evidence="3 4" key="1">
    <citation type="submission" date="2018-10" db="EMBL/GenBank/DDBJ databases">
        <title>Genome assembly for a Yunnan-Guizhou Plateau 3E fish, Anabarilius grahami (Regan), and its evolutionary and genetic applications.</title>
        <authorList>
            <person name="Jiang W."/>
        </authorList>
    </citation>
    <scope>NUCLEOTIDE SEQUENCE [LARGE SCALE GENOMIC DNA]</scope>
    <source>
        <strain evidence="3">AG-KIZ</strain>
        <tissue evidence="3">Muscle</tissue>
    </source>
</reference>
<evidence type="ECO:0000259" key="2">
    <source>
        <dbReference type="PROSITE" id="PS50835"/>
    </source>
</evidence>
<evidence type="ECO:0000256" key="1">
    <source>
        <dbReference type="SAM" id="Phobius"/>
    </source>
</evidence>
<dbReference type="Proteomes" id="UP000281406">
    <property type="component" value="Unassembled WGS sequence"/>
</dbReference>
<gene>
    <name evidence="3" type="ORF">DPX16_7813</name>
</gene>
<evidence type="ECO:0000313" key="3">
    <source>
        <dbReference type="EMBL" id="ROI46695.1"/>
    </source>
</evidence>
<feature type="domain" description="Ig-like" evidence="2">
    <location>
        <begin position="61"/>
        <end position="156"/>
    </location>
</feature>
<organism evidence="3 4">
    <name type="scientific">Anabarilius grahami</name>
    <name type="common">Kanglang fish</name>
    <name type="synonym">Barilius grahami</name>
    <dbReference type="NCBI Taxonomy" id="495550"/>
    <lineage>
        <taxon>Eukaryota</taxon>
        <taxon>Metazoa</taxon>
        <taxon>Chordata</taxon>
        <taxon>Craniata</taxon>
        <taxon>Vertebrata</taxon>
        <taxon>Euteleostomi</taxon>
        <taxon>Actinopterygii</taxon>
        <taxon>Neopterygii</taxon>
        <taxon>Teleostei</taxon>
        <taxon>Ostariophysi</taxon>
        <taxon>Cypriniformes</taxon>
        <taxon>Xenocyprididae</taxon>
        <taxon>Xenocypridinae</taxon>
        <taxon>Xenocypridinae incertae sedis</taxon>
        <taxon>Anabarilius</taxon>
    </lineage>
</organism>
<dbReference type="Pfam" id="PF07654">
    <property type="entry name" value="C1-set"/>
    <property type="match status" value="1"/>
</dbReference>
<comment type="caution">
    <text evidence="3">The sequence shown here is derived from an EMBL/GenBank/DDBJ whole genome shotgun (WGS) entry which is preliminary data.</text>
</comment>
<accession>A0A3N0XJN3</accession>
<keyword evidence="4" id="KW-1185">Reference proteome</keyword>
<feature type="transmembrane region" description="Helical" evidence="1">
    <location>
        <begin position="158"/>
        <end position="181"/>
    </location>
</feature>
<dbReference type="InterPro" id="IPR050160">
    <property type="entry name" value="MHC/Immunoglobulin"/>
</dbReference>
<evidence type="ECO:0000313" key="4">
    <source>
        <dbReference type="Proteomes" id="UP000281406"/>
    </source>
</evidence>
<dbReference type="AlphaFoldDB" id="A0A3N0XJN3"/>
<dbReference type="Gene3D" id="2.60.40.10">
    <property type="entry name" value="Immunoglobulins"/>
    <property type="match status" value="1"/>
</dbReference>
<dbReference type="SMART" id="SM00407">
    <property type="entry name" value="IGc1"/>
    <property type="match status" value="1"/>
</dbReference>
<dbReference type="PANTHER" id="PTHR19944">
    <property type="entry name" value="MHC CLASS II-RELATED"/>
    <property type="match status" value="1"/>
</dbReference>
<dbReference type="InterPro" id="IPR036179">
    <property type="entry name" value="Ig-like_dom_sf"/>
</dbReference>
<sequence length="213" mass="23921">MHVDLEKKAVIATSEPGKMLEEERKHIEYIKRKEEKLKMVCSAVKTVFLKSNNSLSRAAKPSVLLSAGGEQDQKYIKCVVHGFYPNVIRVRWTQKGRPVYFGVSSTGILPHRDGTFQMTSYLSLVNMNADGVTCEIEHLSLDGILKKTYEEKSQITEYVLWATVAFSLGFALPVFLTVIFIRIKKQTTEPPEDTSDGSKASLSLNLMNVSQET</sequence>
<dbReference type="SUPFAM" id="SSF48726">
    <property type="entry name" value="Immunoglobulin"/>
    <property type="match status" value="1"/>
</dbReference>
<dbReference type="InterPro" id="IPR013783">
    <property type="entry name" value="Ig-like_fold"/>
</dbReference>
<keyword evidence="1" id="KW-0812">Transmembrane</keyword>
<keyword evidence="1" id="KW-0472">Membrane</keyword>
<dbReference type="InterPro" id="IPR007110">
    <property type="entry name" value="Ig-like_dom"/>
</dbReference>